<dbReference type="InterPro" id="IPR003593">
    <property type="entry name" value="AAA+_ATPase"/>
</dbReference>
<keyword evidence="9" id="KW-0472">Membrane</keyword>
<evidence type="ECO:0000313" key="12">
    <source>
        <dbReference type="Proteomes" id="UP000059419"/>
    </source>
</evidence>
<dbReference type="EMBL" id="LN907827">
    <property type="protein sequence ID" value="CUU24019.1"/>
    <property type="molecule type" value="Genomic_DNA"/>
</dbReference>
<dbReference type="AlphaFoldDB" id="A0A0U5L5S3"/>
<keyword evidence="7" id="KW-0067">ATP-binding</keyword>
<keyword evidence="12" id="KW-1185">Reference proteome</keyword>
<evidence type="ECO:0000256" key="2">
    <source>
        <dbReference type="ARBA" id="ARBA00006526"/>
    </source>
</evidence>
<feature type="domain" description="ABC transporter" evidence="10">
    <location>
        <begin position="9"/>
        <end position="238"/>
    </location>
</feature>
<keyword evidence="4" id="KW-1003">Cell membrane</keyword>
<dbReference type="GO" id="GO:0005524">
    <property type="term" value="F:ATP binding"/>
    <property type="evidence" value="ECO:0007669"/>
    <property type="project" value="UniProtKB-KW"/>
</dbReference>
<dbReference type="PATRIC" id="fig|1619313.3.peg.1855"/>
<sequence>MILSEQPVLQVNNLTLHAGQKILIDDLSFLLYAGERLCLLGASGSGKSLTAQALTGTLPPGITVSGEILVNGIDVAHQPALQRSTAGRVAAIFQDSASALHPLFTVAKQLKWVAGSAQQGSLSTLLDAAGLHGLGDRYPGELSGGQRQRICALMALLSSSNVLVADEPTTALDVVAQQQVTTLLQQGKQALLFITHDIAVAARLCQRVVILEQGVAIENGSMQRILRSPQQPFTRTLIAAARQNSDLILTARQALAG</sequence>
<dbReference type="InterPro" id="IPR003439">
    <property type="entry name" value="ABC_transporter-like_ATP-bd"/>
</dbReference>
<dbReference type="InterPro" id="IPR050388">
    <property type="entry name" value="ABC_Ni/Peptide_Import"/>
</dbReference>
<evidence type="ECO:0000256" key="7">
    <source>
        <dbReference type="ARBA" id="ARBA00022840"/>
    </source>
</evidence>
<evidence type="ECO:0000256" key="9">
    <source>
        <dbReference type="ARBA" id="ARBA00023136"/>
    </source>
</evidence>
<evidence type="ECO:0000256" key="8">
    <source>
        <dbReference type="ARBA" id="ARBA00022967"/>
    </source>
</evidence>
<evidence type="ECO:0000256" key="6">
    <source>
        <dbReference type="ARBA" id="ARBA00022741"/>
    </source>
</evidence>
<evidence type="ECO:0000259" key="10">
    <source>
        <dbReference type="PROSITE" id="PS50893"/>
    </source>
</evidence>
<dbReference type="KEGG" id="ege:EM595_1785"/>
<keyword evidence="5" id="KW-0997">Cell inner membrane</keyword>
<dbReference type="Proteomes" id="UP000059419">
    <property type="component" value="Chromosome 1"/>
</dbReference>
<evidence type="ECO:0000313" key="11">
    <source>
        <dbReference type="EMBL" id="CUU24019.1"/>
    </source>
</evidence>
<comment type="similarity">
    <text evidence="2">Belongs to the ABC transporter superfamily. Drug exporter-2 (TC 3.A.1.117) family.</text>
</comment>
<comment type="subcellular location">
    <subcellularLocation>
        <location evidence="1">Cell inner membrane</location>
        <topology evidence="1">Peripheral membrane protein</topology>
    </subcellularLocation>
</comment>
<organism evidence="11 12">
    <name type="scientific">Duffyella gerundensis</name>
    <dbReference type="NCBI Taxonomy" id="1619313"/>
    <lineage>
        <taxon>Bacteria</taxon>
        <taxon>Pseudomonadati</taxon>
        <taxon>Pseudomonadota</taxon>
        <taxon>Gammaproteobacteria</taxon>
        <taxon>Enterobacterales</taxon>
        <taxon>Erwiniaceae</taxon>
        <taxon>Duffyella</taxon>
    </lineage>
</organism>
<dbReference type="Pfam" id="PF00005">
    <property type="entry name" value="ABC_tran"/>
    <property type="match status" value="1"/>
</dbReference>
<dbReference type="SUPFAM" id="SSF52540">
    <property type="entry name" value="P-loop containing nucleoside triphosphate hydrolases"/>
    <property type="match status" value="1"/>
</dbReference>
<name>A0A0U5L5S3_9GAMM</name>
<proteinExistence type="inferred from homology"/>
<keyword evidence="8" id="KW-1278">Translocase</keyword>
<dbReference type="STRING" id="1619313.EM595_1785"/>
<keyword evidence="6" id="KW-0547">Nucleotide-binding</keyword>
<dbReference type="PANTHER" id="PTHR43297:SF14">
    <property type="entry name" value="ATPASE AAA-TYPE CORE DOMAIN-CONTAINING PROTEIN"/>
    <property type="match status" value="1"/>
</dbReference>
<dbReference type="InterPro" id="IPR027417">
    <property type="entry name" value="P-loop_NTPase"/>
</dbReference>
<evidence type="ECO:0000256" key="5">
    <source>
        <dbReference type="ARBA" id="ARBA00022519"/>
    </source>
</evidence>
<dbReference type="SMART" id="SM00382">
    <property type="entry name" value="AAA"/>
    <property type="match status" value="1"/>
</dbReference>
<evidence type="ECO:0000256" key="4">
    <source>
        <dbReference type="ARBA" id="ARBA00022475"/>
    </source>
</evidence>
<protein>
    <submittedName>
        <fullName evidence="11">Peptide ABC transporter ATPase</fullName>
    </submittedName>
</protein>
<evidence type="ECO:0000256" key="3">
    <source>
        <dbReference type="ARBA" id="ARBA00022448"/>
    </source>
</evidence>
<dbReference type="GO" id="GO:0005886">
    <property type="term" value="C:plasma membrane"/>
    <property type="evidence" value="ECO:0007669"/>
    <property type="project" value="UniProtKB-SubCell"/>
</dbReference>
<accession>A0A0U5L5S3</accession>
<reference evidence="12" key="1">
    <citation type="submission" date="2015-11" db="EMBL/GenBank/DDBJ databases">
        <authorList>
            <person name="Blom J."/>
        </authorList>
    </citation>
    <scope>NUCLEOTIDE SEQUENCE [LARGE SCALE GENOMIC DNA]</scope>
</reference>
<dbReference type="Gene3D" id="3.40.50.300">
    <property type="entry name" value="P-loop containing nucleotide triphosphate hydrolases"/>
    <property type="match status" value="1"/>
</dbReference>
<evidence type="ECO:0000256" key="1">
    <source>
        <dbReference type="ARBA" id="ARBA00004417"/>
    </source>
</evidence>
<keyword evidence="3" id="KW-0813">Transport</keyword>
<dbReference type="GO" id="GO:0016887">
    <property type="term" value="F:ATP hydrolysis activity"/>
    <property type="evidence" value="ECO:0007669"/>
    <property type="project" value="InterPro"/>
</dbReference>
<dbReference type="OrthoDB" id="6520252at2"/>
<gene>
    <name evidence="11" type="ORF">EM595_1785</name>
</gene>
<dbReference type="PANTHER" id="PTHR43297">
    <property type="entry name" value="OLIGOPEPTIDE TRANSPORT ATP-BINDING PROTEIN APPD"/>
    <property type="match status" value="1"/>
</dbReference>
<dbReference type="PROSITE" id="PS50893">
    <property type="entry name" value="ABC_TRANSPORTER_2"/>
    <property type="match status" value="1"/>
</dbReference>